<reference evidence="2" key="2">
    <citation type="submission" date="2020-03" db="EMBL/GenBank/DDBJ databases">
        <title>SpeciesPrimer: A bioinformatics pipeline dedicated to the design of qPCR primers for the quantification of bacterial species.</title>
        <authorList>
            <person name="Dreier M."/>
            <person name="Berthoud H."/>
            <person name="Shani N."/>
            <person name="Wechsler D."/>
            <person name="Junier P."/>
        </authorList>
    </citation>
    <scope>NUCLEOTIDE SEQUENCE [LARGE SCALE GENOMIC DNA]</scope>
    <source>
        <strain evidence="2">FAM13073</strain>
    </source>
</reference>
<accession>A0ABQ6XJR7</accession>
<evidence type="ECO:0000313" key="2">
    <source>
        <dbReference type="Proteomes" id="UP000472573"/>
    </source>
</evidence>
<organism evidence="1 2">
    <name type="scientific">Pediococcus pentosaceus</name>
    <dbReference type="NCBI Taxonomy" id="1255"/>
    <lineage>
        <taxon>Bacteria</taxon>
        <taxon>Bacillati</taxon>
        <taxon>Bacillota</taxon>
        <taxon>Bacilli</taxon>
        <taxon>Lactobacillales</taxon>
        <taxon>Lactobacillaceae</taxon>
        <taxon>Pediococcus</taxon>
    </lineage>
</organism>
<gene>
    <name evidence="1" type="ORF">GBO79_01915</name>
</gene>
<reference evidence="1 2" key="1">
    <citation type="submission" date="2019-10" db="EMBL/GenBank/DDBJ databases">
        <authorList>
            <person name="Irmler S."/>
            <person name="Berthoud H."/>
            <person name="Roetschi A."/>
            <person name="Arias E."/>
            <person name="Shani N."/>
            <person name="Wuethrich D."/>
            <person name="Bruggmann R."/>
        </authorList>
    </citation>
    <scope>NUCLEOTIDE SEQUENCE [LARGE SCALE GENOMIC DNA]</scope>
    <source>
        <strain evidence="1 2">FAM13073</strain>
    </source>
</reference>
<dbReference type="Proteomes" id="UP000472573">
    <property type="component" value="Unassembled WGS sequence"/>
</dbReference>
<proteinExistence type="predicted"/>
<name>A0ABQ6XJR7_PEDPE</name>
<keyword evidence="2" id="KW-1185">Reference proteome</keyword>
<sequence>MESPLKDGVSSKNTIAEITSWLDEHEIKHDGISKKSDLLALVNEVM</sequence>
<dbReference type="EMBL" id="WENB01000001">
    <property type="protein sequence ID" value="KAF0415314.1"/>
    <property type="molecule type" value="Genomic_DNA"/>
</dbReference>
<protein>
    <recommendedName>
        <fullName evidence="3">HeH/LEM domain-containing protein</fullName>
    </recommendedName>
</protein>
<comment type="caution">
    <text evidence="1">The sequence shown here is derived from an EMBL/GenBank/DDBJ whole genome shotgun (WGS) entry which is preliminary data.</text>
</comment>
<evidence type="ECO:0008006" key="3">
    <source>
        <dbReference type="Google" id="ProtNLM"/>
    </source>
</evidence>
<evidence type="ECO:0000313" key="1">
    <source>
        <dbReference type="EMBL" id="KAF0415314.1"/>
    </source>
</evidence>